<reference evidence="1" key="1">
    <citation type="submission" date="2020-08" db="EMBL/GenBank/DDBJ databases">
        <title>Genome sequencing and assembly of the red palm weevil Rhynchophorus ferrugineus.</title>
        <authorList>
            <person name="Dias G.B."/>
            <person name="Bergman C.M."/>
            <person name="Manee M."/>
        </authorList>
    </citation>
    <scope>NUCLEOTIDE SEQUENCE</scope>
    <source>
        <strain evidence="1">AA-2017</strain>
        <tissue evidence="1">Whole larva</tissue>
    </source>
</reference>
<accession>A0A834IS41</accession>
<name>A0A834IS41_RHYFE</name>
<dbReference type="Proteomes" id="UP000625711">
    <property type="component" value="Unassembled WGS sequence"/>
</dbReference>
<evidence type="ECO:0000313" key="2">
    <source>
        <dbReference type="Proteomes" id="UP000625711"/>
    </source>
</evidence>
<organism evidence="1 2">
    <name type="scientific">Rhynchophorus ferrugineus</name>
    <name type="common">Red palm weevil</name>
    <name type="synonym">Curculio ferrugineus</name>
    <dbReference type="NCBI Taxonomy" id="354439"/>
    <lineage>
        <taxon>Eukaryota</taxon>
        <taxon>Metazoa</taxon>
        <taxon>Ecdysozoa</taxon>
        <taxon>Arthropoda</taxon>
        <taxon>Hexapoda</taxon>
        <taxon>Insecta</taxon>
        <taxon>Pterygota</taxon>
        <taxon>Neoptera</taxon>
        <taxon>Endopterygota</taxon>
        <taxon>Coleoptera</taxon>
        <taxon>Polyphaga</taxon>
        <taxon>Cucujiformia</taxon>
        <taxon>Curculionidae</taxon>
        <taxon>Dryophthorinae</taxon>
        <taxon>Rhynchophorus</taxon>
    </lineage>
</organism>
<keyword evidence="2" id="KW-1185">Reference proteome</keyword>
<evidence type="ECO:0000313" key="1">
    <source>
        <dbReference type="EMBL" id="KAF7283942.1"/>
    </source>
</evidence>
<comment type="caution">
    <text evidence="1">The sequence shown here is derived from an EMBL/GenBank/DDBJ whole genome shotgun (WGS) entry which is preliminary data.</text>
</comment>
<dbReference type="EMBL" id="JAACXV010000085">
    <property type="protein sequence ID" value="KAF7283942.1"/>
    <property type="molecule type" value="Genomic_DNA"/>
</dbReference>
<dbReference type="AlphaFoldDB" id="A0A834IS41"/>
<proteinExistence type="predicted"/>
<protein>
    <submittedName>
        <fullName evidence="1">Uncharacterized protein</fullName>
    </submittedName>
</protein>
<gene>
    <name evidence="1" type="ORF">GWI33_022769</name>
</gene>
<sequence>MFFADRPLAFQLSCSQPVIFAVLELADAIHVVSAVKRAAKKVPPRQRERGNNLCADRHYTFRESLSLQRWAYVVRTVRARPGTVRTIVDLFTRRQPVHTQLN</sequence>